<organism evidence="1 2">
    <name type="scientific">Actinoplanes teichomyceticus</name>
    <dbReference type="NCBI Taxonomy" id="1867"/>
    <lineage>
        <taxon>Bacteria</taxon>
        <taxon>Bacillati</taxon>
        <taxon>Actinomycetota</taxon>
        <taxon>Actinomycetes</taxon>
        <taxon>Micromonosporales</taxon>
        <taxon>Micromonosporaceae</taxon>
        <taxon>Actinoplanes</taxon>
    </lineage>
</organism>
<gene>
    <name evidence="1" type="ORF">FHX34_10325</name>
</gene>
<dbReference type="Proteomes" id="UP000320239">
    <property type="component" value="Unassembled WGS sequence"/>
</dbReference>
<protein>
    <submittedName>
        <fullName evidence="1">Uncharacterized protein</fullName>
    </submittedName>
</protein>
<reference evidence="1 2" key="1">
    <citation type="submission" date="2019-06" db="EMBL/GenBank/DDBJ databases">
        <title>Sequencing the genomes of 1000 actinobacteria strains.</title>
        <authorList>
            <person name="Klenk H.-P."/>
        </authorList>
    </citation>
    <scope>NUCLEOTIDE SEQUENCE [LARGE SCALE GENOMIC DNA]</scope>
    <source>
        <strain evidence="1 2">DSM 43866</strain>
    </source>
</reference>
<dbReference type="RefSeq" id="WP_122979258.1">
    <property type="nucleotide sequence ID" value="NZ_BOMX01000096.1"/>
</dbReference>
<evidence type="ECO:0000313" key="2">
    <source>
        <dbReference type="Proteomes" id="UP000320239"/>
    </source>
</evidence>
<dbReference type="EMBL" id="VIWY01000003">
    <property type="protein sequence ID" value="TWG20497.1"/>
    <property type="molecule type" value="Genomic_DNA"/>
</dbReference>
<evidence type="ECO:0000313" key="1">
    <source>
        <dbReference type="EMBL" id="TWG20497.1"/>
    </source>
</evidence>
<dbReference type="AlphaFoldDB" id="A0A561W9F7"/>
<proteinExistence type="predicted"/>
<keyword evidence="2" id="KW-1185">Reference proteome</keyword>
<accession>A0A561W9F7</accession>
<name>A0A561W9F7_ACTTI</name>
<comment type="caution">
    <text evidence="1">The sequence shown here is derived from an EMBL/GenBank/DDBJ whole genome shotgun (WGS) entry which is preliminary data.</text>
</comment>
<sequence length="62" mass="7020">MVLDEDEPRIRADRSYFARSFVNDTFPADGAVESQWTLGEIVTTLIGAGFTLRHLAEYPEPF</sequence>
<dbReference type="OrthoDB" id="8385759at2"/>